<evidence type="ECO:0000313" key="3">
    <source>
        <dbReference type="Proteomes" id="UP000269157"/>
    </source>
</evidence>
<dbReference type="Proteomes" id="UP000269157">
    <property type="component" value="Unassembled WGS sequence"/>
</dbReference>
<dbReference type="AlphaFoldDB" id="A0A497WRC0"/>
<sequence>MAKSSKTKSKTAATTPKKTKPAKVQDFNIMMVGQGGRLQFEALLQVASLRHTNPNFKGRVIVAEPQNNHRWDTDPRMANNDVREALGALGAEIIPFENQVFGGAYPYGNKIEALQILPEDEPFLFLDTDTLITGDLSTVPFDFDRPTASMKRENTWPQQELYGPGYNQIWGSLYNKFGLDFESSLDTSYPDEYWRRYLYFNAGFFYFRCPREFGDRFLDYARLIRDDPPEELVCQEMKPWLDQVALPLTIHSFGGGRVPEVSDMLDHEVTCHYRVLPLLYARERDEVVRLLEETAAPNKLKKVLKQYEPIRRIVYQRKGHKVRDMFDRSNLPRREQAIRNQIKRAKLWLR</sequence>
<evidence type="ECO:0008006" key="4">
    <source>
        <dbReference type="Google" id="ProtNLM"/>
    </source>
</evidence>
<feature type="region of interest" description="Disordered" evidence="1">
    <location>
        <begin position="1"/>
        <end position="20"/>
    </location>
</feature>
<name>A0A497WRC0_9RHOB</name>
<comment type="caution">
    <text evidence="2">The sequence shown here is derived from an EMBL/GenBank/DDBJ whole genome shotgun (WGS) entry which is preliminary data.</text>
</comment>
<organism evidence="2 3">
    <name type="scientific">Litoreibacter meonggei</name>
    <dbReference type="NCBI Taxonomy" id="1049199"/>
    <lineage>
        <taxon>Bacteria</taxon>
        <taxon>Pseudomonadati</taxon>
        <taxon>Pseudomonadota</taxon>
        <taxon>Alphaproteobacteria</taxon>
        <taxon>Rhodobacterales</taxon>
        <taxon>Roseobacteraceae</taxon>
        <taxon>Litoreibacter</taxon>
    </lineage>
</organism>
<reference evidence="2 3" key="1">
    <citation type="submission" date="2018-10" db="EMBL/GenBank/DDBJ databases">
        <title>Genomic Encyclopedia of Archaeal and Bacterial Type Strains, Phase II (KMG-II): from individual species to whole genera.</title>
        <authorList>
            <person name="Goeker M."/>
        </authorList>
    </citation>
    <scope>NUCLEOTIDE SEQUENCE [LARGE SCALE GENOMIC DNA]</scope>
    <source>
        <strain evidence="2 3">DSM 29466</strain>
    </source>
</reference>
<protein>
    <recommendedName>
        <fullName evidence="4">Glycosyl transferase family 8</fullName>
    </recommendedName>
</protein>
<proteinExistence type="predicted"/>
<dbReference type="Gene3D" id="3.90.550.10">
    <property type="entry name" value="Spore Coat Polysaccharide Biosynthesis Protein SpsA, Chain A"/>
    <property type="match status" value="1"/>
</dbReference>
<dbReference type="EMBL" id="RCCE01000002">
    <property type="protein sequence ID" value="RLJ59122.1"/>
    <property type="molecule type" value="Genomic_DNA"/>
</dbReference>
<dbReference type="InterPro" id="IPR029044">
    <property type="entry name" value="Nucleotide-diphossugar_trans"/>
</dbReference>
<evidence type="ECO:0000256" key="1">
    <source>
        <dbReference type="SAM" id="MobiDB-lite"/>
    </source>
</evidence>
<gene>
    <name evidence="2" type="ORF">BCF46_1266</name>
</gene>
<evidence type="ECO:0000313" key="2">
    <source>
        <dbReference type="EMBL" id="RLJ59122.1"/>
    </source>
</evidence>
<dbReference type="RefSeq" id="WP_425454412.1">
    <property type="nucleotide sequence ID" value="NZ_RCCE01000002.1"/>
</dbReference>
<dbReference type="SUPFAM" id="SSF53448">
    <property type="entry name" value="Nucleotide-diphospho-sugar transferases"/>
    <property type="match status" value="1"/>
</dbReference>
<keyword evidence="3" id="KW-1185">Reference proteome</keyword>
<accession>A0A497WRC0</accession>